<feature type="transmembrane region" description="Helical" evidence="1">
    <location>
        <begin position="91"/>
        <end position="113"/>
    </location>
</feature>
<accession>G0V201</accession>
<proteinExistence type="predicted"/>
<dbReference type="EMBL" id="HE575324">
    <property type="protein sequence ID" value="CCC95673.1"/>
    <property type="molecule type" value="Genomic_DNA"/>
</dbReference>
<gene>
    <name evidence="2" type="ORF">TCIL3000_11_11640</name>
</gene>
<evidence type="ECO:0000256" key="1">
    <source>
        <dbReference type="SAM" id="Phobius"/>
    </source>
</evidence>
<organism evidence="2">
    <name type="scientific">Trypanosoma congolense (strain IL3000)</name>
    <dbReference type="NCBI Taxonomy" id="1068625"/>
    <lineage>
        <taxon>Eukaryota</taxon>
        <taxon>Discoba</taxon>
        <taxon>Euglenozoa</taxon>
        <taxon>Kinetoplastea</taxon>
        <taxon>Metakinetoplastina</taxon>
        <taxon>Trypanosomatida</taxon>
        <taxon>Trypanosomatidae</taxon>
        <taxon>Trypanosoma</taxon>
        <taxon>Nannomonas</taxon>
    </lineage>
</organism>
<reference evidence="2" key="1">
    <citation type="journal article" date="2012" name="Proc. Natl. Acad. Sci. U.S.A.">
        <title>Antigenic diversity is generated by distinct evolutionary mechanisms in African trypanosome species.</title>
        <authorList>
            <person name="Jackson A.P."/>
            <person name="Berry A."/>
            <person name="Aslett M."/>
            <person name="Allison H.C."/>
            <person name="Burton P."/>
            <person name="Vavrova-Anderson J."/>
            <person name="Brown R."/>
            <person name="Browne H."/>
            <person name="Corton N."/>
            <person name="Hauser H."/>
            <person name="Gamble J."/>
            <person name="Gilderthorp R."/>
            <person name="Marcello L."/>
            <person name="McQuillan J."/>
            <person name="Otto T.D."/>
            <person name="Quail M.A."/>
            <person name="Sanders M.J."/>
            <person name="van Tonder A."/>
            <person name="Ginger M.L."/>
            <person name="Field M.C."/>
            <person name="Barry J.D."/>
            <person name="Hertz-Fowler C."/>
            <person name="Berriman M."/>
        </authorList>
    </citation>
    <scope>NUCLEOTIDE SEQUENCE</scope>
    <source>
        <strain evidence="2">IL3000</strain>
    </source>
</reference>
<keyword evidence="1" id="KW-1133">Transmembrane helix</keyword>
<evidence type="ECO:0000313" key="2">
    <source>
        <dbReference type="EMBL" id="CCC95673.1"/>
    </source>
</evidence>
<protein>
    <submittedName>
        <fullName evidence="2">Uncharacterized protein</fullName>
    </submittedName>
</protein>
<keyword evidence="1" id="KW-0812">Transmembrane</keyword>
<feature type="transmembrane region" description="Helical" evidence="1">
    <location>
        <begin position="37"/>
        <end position="55"/>
    </location>
</feature>
<name>G0V201_TRYCI</name>
<feature type="transmembrane region" description="Helical" evidence="1">
    <location>
        <begin position="12"/>
        <end position="31"/>
    </location>
</feature>
<dbReference type="AlphaFoldDB" id="G0V201"/>
<sequence>MNPLPRILLPYGWYCAIILLSALFPILSSYLHPFSHWFILYYFSLCFFLFCFFLFSRSRLLSQINHIFTLPESLTTVEFCCFVFLPTPSYFLIYIYIHTFHLIWFFFWHLLVYKSYFSLPFPPLPFVTFSVLSSYQHPPDNPFKRVSGV</sequence>
<keyword evidence="1" id="KW-0472">Membrane</keyword>